<dbReference type="RefSeq" id="WP_284348607.1">
    <property type="nucleotide sequence ID" value="NZ_BRXS01000001.1"/>
</dbReference>
<dbReference type="PROSITE" id="PS00409">
    <property type="entry name" value="PROKAR_NTER_METHYL"/>
    <property type="match status" value="1"/>
</dbReference>
<name>A0AA37Q0J0_9BACT</name>
<keyword evidence="2" id="KW-1185">Reference proteome</keyword>
<gene>
    <name evidence="1" type="ORF">rosag_06720</name>
</gene>
<dbReference type="NCBIfam" id="TIGR02532">
    <property type="entry name" value="IV_pilin_GFxxxE"/>
    <property type="match status" value="1"/>
</dbReference>
<dbReference type="Pfam" id="PF07963">
    <property type="entry name" value="N_methyl"/>
    <property type="match status" value="1"/>
</dbReference>
<sequence>MSLPTAARRARRGVTLLELLVVLLLLGLAVALTLPRIAIPRGPDEDDPLARTVASARAQALRRAEALRLEVDADGRWRLLARDSVLQDGRLPAATPLRLGISPLGVCVPEPADDAAAPAWDAAACAPQSRAAARGGA</sequence>
<reference evidence="1" key="1">
    <citation type="submission" date="2022-08" db="EMBL/GenBank/DDBJ databases">
        <title>Draft genome sequencing of Roseisolibacter agri AW1220.</title>
        <authorList>
            <person name="Tobiishi Y."/>
            <person name="Tonouchi A."/>
        </authorList>
    </citation>
    <scope>NUCLEOTIDE SEQUENCE</scope>
    <source>
        <strain evidence="1">AW1220</strain>
    </source>
</reference>
<protein>
    <recommendedName>
        <fullName evidence="3">Type II secretion system protein H</fullName>
    </recommendedName>
</protein>
<accession>A0AA37Q0J0</accession>
<proteinExistence type="predicted"/>
<evidence type="ECO:0008006" key="3">
    <source>
        <dbReference type="Google" id="ProtNLM"/>
    </source>
</evidence>
<evidence type="ECO:0000313" key="1">
    <source>
        <dbReference type="EMBL" id="GLC24159.1"/>
    </source>
</evidence>
<dbReference type="InterPro" id="IPR012902">
    <property type="entry name" value="N_methyl_site"/>
</dbReference>
<evidence type="ECO:0000313" key="2">
    <source>
        <dbReference type="Proteomes" id="UP001161325"/>
    </source>
</evidence>
<dbReference type="Proteomes" id="UP001161325">
    <property type="component" value="Unassembled WGS sequence"/>
</dbReference>
<organism evidence="1 2">
    <name type="scientific">Roseisolibacter agri</name>
    <dbReference type="NCBI Taxonomy" id="2014610"/>
    <lineage>
        <taxon>Bacteria</taxon>
        <taxon>Pseudomonadati</taxon>
        <taxon>Gemmatimonadota</taxon>
        <taxon>Gemmatimonadia</taxon>
        <taxon>Gemmatimonadales</taxon>
        <taxon>Gemmatimonadaceae</taxon>
        <taxon>Roseisolibacter</taxon>
    </lineage>
</organism>
<dbReference type="EMBL" id="BRXS01000001">
    <property type="protein sequence ID" value="GLC24159.1"/>
    <property type="molecule type" value="Genomic_DNA"/>
</dbReference>
<dbReference type="AlphaFoldDB" id="A0AA37Q0J0"/>
<comment type="caution">
    <text evidence="1">The sequence shown here is derived from an EMBL/GenBank/DDBJ whole genome shotgun (WGS) entry which is preliminary data.</text>
</comment>